<evidence type="ECO:0000313" key="4">
    <source>
        <dbReference type="Proteomes" id="UP000235703"/>
    </source>
</evidence>
<organism evidence="3 4">
    <name type="scientific">Brevibacterium luteolum</name>
    <dbReference type="NCBI Taxonomy" id="199591"/>
    <lineage>
        <taxon>Bacteria</taxon>
        <taxon>Bacillati</taxon>
        <taxon>Actinomycetota</taxon>
        <taxon>Actinomycetes</taxon>
        <taxon>Micrococcales</taxon>
        <taxon>Brevibacteriaceae</taxon>
        <taxon>Brevibacterium</taxon>
    </lineage>
</organism>
<protein>
    <submittedName>
        <fullName evidence="3">Class I SAM-dependent methyltransferase</fullName>
    </submittedName>
</protein>
<evidence type="ECO:0000259" key="2">
    <source>
        <dbReference type="Pfam" id="PF13649"/>
    </source>
</evidence>
<dbReference type="AlphaFoldDB" id="A0A2N6PIE3"/>
<sequence>MRARRYASGNRALRGSFGARAQASAAEAYGTQVVDVAGILGTAISPADPDRAIIEPWASGVGGRILDVGSGTGRWTAHLDALGHTVEGLEPAERLVNLARAHFPGVTFHHGAIADLVEADRRWDGILSWYSLIHMGLGELPEALAILRTALRDGGSLLLSFFSGPRLEAFSHPIATAYRWPMADMEQALADAGFADVAQQMGPFSAHAVMSARAIER</sequence>
<comment type="caution">
    <text evidence="3">The sequence shown here is derived from an EMBL/GenBank/DDBJ whole genome shotgun (WGS) entry which is preliminary data.</text>
</comment>
<dbReference type="InterPro" id="IPR041698">
    <property type="entry name" value="Methyltransf_25"/>
</dbReference>
<feature type="domain" description="Methyltransferase" evidence="2">
    <location>
        <begin position="65"/>
        <end position="155"/>
    </location>
</feature>
<dbReference type="GO" id="GO:0032259">
    <property type="term" value="P:methylation"/>
    <property type="evidence" value="ECO:0007669"/>
    <property type="project" value="UniProtKB-KW"/>
</dbReference>
<evidence type="ECO:0000313" key="3">
    <source>
        <dbReference type="EMBL" id="PMB98455.1"/>
    </source>
</evidence>
<dbReference type="OrthoDB" id="9805171at2"/>
<dbReference type="GeneID" id="86842710"/>
<dbReference type="Proteomes" id="UP000235703">
    <property type="component" value="Unassembled WGS sequence"/>
</dbReference>
<dbReference type="EMBL" id="PNFZ01000002">
    <property type="protein sequence ID" value="PMB98455.1"/>
    <property type="molecule type" value="Genomic_DNA"/>
</dbReference>
<keyword evidence="1 3" id="KW-0808">Transferase</keyword>
<evidence type="ECO:0000256" key="1">
    <source>
        <dbReference type="ARBA" id="ARBA00022679"/>
    </source>
</evidence>
<dbReference type="SUPFAM" id="SSF53335">
    <property type="entry name" value="S-adenosyl-L-methionine-dependent methyltransferases"/>
    <property type="match status" value="1"/>
</dbReference>
<dbReference type="RefSeq" id="WP_102160956.1">
    <property type="nucleotide sequence ID" value="NZ_JALXPM010000016.1"/>
</dbReference>
<proteinExistence type="predicted"/>
<dbReference type="PANTHER" id="PTHR43861">
    <property type="entry name" value="TRANS-ACONITATE 2-METHYLTRANSFERASE-RELATED"/>
    <property type="match status" value="1"/>
</dbReference>
<reference evidence="3 4" key="1">
    <citation type="submission" date="2017-09" db="EMBL/GenBank/DDBJ databases">
        <title>Bacterial strain isolated from the female urinary microbiota.</title>
        <authorList>
            <person name="Thomas-White K."/>
            <person name="Kumar N."/>
            <person name="Forster S."/>
            <person name="Putonti C."/>
            <person name="Lawley T."/>
            <person name="Wolfe A.J."/>
        </authorList>
    </citation>
    <scope>NUCLEOTIDE SEQUENCE [LARGE SCALE GENOMIC DNA]</scope>
    <source>
        <strain evidence="3 4">UMB0680</strain>
    </source>
</reference>
<name>A0A2N6PIE3_9MICO</name>
<dbReference type="InterPro" id="IPR029063">
    <property type="entry name" value="SAM-dependent_MTases_sf"/>
</dbReference>
<dbReference type="Gene3D" id="3.40.50.150">
    <property type="entry name" value="Vaccinia Virus protein VP39"/>
    <property type="match status" value="1"/>
</dbReference>
<keyword evidence="4" id="KW-1185">Reference proteome</keyword>
<dbReference type="CDD" id="cd02440">
    <property type="entry name" value="AdoMet_MTases"/>
    <property type="match status" value="1"/>
</dbReference>
<accession>A0A2N6PIE3</accession>
<dbReference type="GO" id="GO:0008168">
    <property type="term" value="F:methyltransferase activity"/>
    <property type="evidence" value="ECO:0007669"/>
    <property type="project" value="UniProtKB-KW"/>
</dbReference>
<keyword evidence="3" id="KW-0489">Methyltransferase</keyword>
<gene>
    <name evidence="3" type="ORF">CJ198_03665</name>
</gene>
<dbReference type="Pfam" id="PF13649">
    <property type="entry name" value="Methyltransf_25"/>
    <property type="match status" value="1"/>
</dbReference>